<comment type="caution">
    <text evidence="1">The sequence shown here is derived from an EMBL/GenBank/DDBJ whole genome shotgun (WGS) entry which is preliminary data.</text>
</comment>
<organism evidence="1 2">
    <name type="scientific">Steccherinum ochraceum</name>
    <dbReference type="NCBI Taxonomy" id="92696"/>
    <lineage>
        <taxon>Eukaryota</taxon>
        <taxon>Fungi</taxon>
        <taxon>Dikarya</taxon>
        <taxon>Basidiomycota</taxon>
        <taxon>Agaricomycotina</taxon>
        <taxon>Agaricomycetes</taxon>
        <taxon>Polyporales</taxon>
        <taxon>Steccherinaceae</taxon>
        <taxon>Steccherinum</taxon>
    </lineage>
</organism>
<dbReference type="EMBL" id="RWJN01000155">
    <property type="protein sequence ID" value="TCD65965.1"/>
    <property type="molecule type" value="Genomic_DNA"/>
</dbReference>
<proteinExistence type="predicted"/>
<evidence type="ECO:0000313" key="1">
    <source>
        <dbReference type="EMBL" id="TCD65965.1"/>
    </source>
</evidence>
<evidence type="ECO:0000313" key="2">
    <source>
        <dbReference type="Proteomes" id="UP000292702"/>
    </source>
</evidence>
<reference evidence="1 2" key="1">
    <citation type="submission" date="2018-11" db="EMBL/GenBank/DDBJ databases">
        <title>Genome assembly of Steccherinum ochraceum LE-BIN_3174, the white-rot fungus of the Steccherinaceae family (The Residual Polyporoid clade, Polyporales, Basidiomycota).</title>
        <authorList>
            <person name="Fedorova T.V."/>
            <person name="Glazunova O.A."/>
            <person name="Landesman E.O."/>
            <person name="Moiseenko K.V."/>
            <person name="Psurtseva N.V."/>
            <person name="Savinova O.S."/>
            <person name="Shakhova N.V."/>
            <person name="Tyazhelova T.V."/>
            <person name="Vasina D.V."/>
        </authorList>
    </citation>
    <scope>NUCLEOTIDE SEQUENCE [LARGE SCALE GENOMIC DNA]</scope>
    <source>
        <strain evidence="1 2">LE-BIN_3174</strain>
    </source>
</reference>
<dbReference type="Proteomes" id="UP000292702">
    <property type="component" value="Unassembled WGS sequence"/>
</dbReference>
<keyword evidence="2" id="KW-1185">Reference proteome</keyword>
<gene>
    <name evidence="1" type="ORF">EIP91_001957</name>
</gene>
<dbReference type="AlphaFoldDB" id="A0A4R0RJA8"/>
<protein>
    <submittedName>
        <fullName evidence="1">Uncharacterized protein</fullName>
    </submittedName>
</protein>
<sequence>MCPLLHSSSTISPGSFTPNFASLGLFSFSHRTALAMAPDDIAISSTDNKSVTEIGFSIVVSYIAAAAQQPSDAQDRGHATQHRQSHEDFFLRLNGSPKPTGLMTRSYRTCMHPLHKAIELGVSFLATVH</sequence>
<name>A0A4R0RJA8_9APHY</name>
<accession>A0A4R0RJA8</accession>